<evidence type="ECO:0000256" key="3">
    <source>
        <dbReference type="ARBA" id="ARBA00022737"/>
    </source>
</evidence>
<dbReference type="PROSITE" id="PS50157">
    <property type="entry name" value="ZINC_FINGER_C2H2_2"/>
    <property type="match status" value="1"/>
</dbReference>
<dbReference type="Proteomes" id="UP001152888">
    <property type="component" value="Unassembled WGS sequence"/>
</dbReference>
<keyword evidence="2" id="KW-0479">Metal-binding</keyword>
<evidence type="ECO:0000256" key="4">
    <source>
        <dbReference type="ARBA" id="ARBA00022771"/>
    </source>
</evidence>
<proteinExistence type="predicted"/>
<evidence type="ECO:0000256" key="7">
    <source>
        <dbReference type="PROSITE-ProRule" id="PRU00042"/>
    </source>
</evidence>
<evidence type="ECO:0000256" key="1">
    <source>
        <dbReference type="ARBA" id="ARBA00004123"/>
    </source>
</evidence>
<comment type="subcellular location">
    <subcellularLocation>
        <location evidence="1">Nucleus</location>
    </subcellularLocation>
</comment>
<organism evidence="9 10">
    <name type="scientific">Acanthoscelides obtectus</name>
    <name type="common">Bean weevil</name>
    <name type="synonym">Bruchus obtectus</name>
    <dbReference type="NCBI Taxonomy" id="200917"/>
    <lineage>
        <taxon>Eukaryota</taxon>
        <taxon>Metazoa</taxon>
        <taxon>Ecdysozoa</taxon>
        <taxon>Arthropoda</taxon>
        <taxon>Hexapoda</taxon>
        <taxon>Insecta</taxon>
        <taxon>Pterygota</taxon>
        <taxon>Neoptera</taxon>
        <taxon>Endopterygota</taxon>
        <taxon>Coleoptera</taxon>
        <taxon>Polyphaga</taxon>
        <taxon>Cucujiformia</taxon>
        <taxon>Chrysomeloidea</taxon>
        <taxon>Chrysomelidae</taxon>
        <taxon>Bruchinae</taxon>
        <taxon>Bruchini</taxon>
        <taxon>Acanthoscelides</taxon>
    </lineage>
</organism>
<dbReference type="GO" id="GO:0008270">
    <property type="term" value="F:zinc ion binding"/>
    <property type="evidence" value="ECO:0007669"/>
    <property type="project" value="UniProtKB-KW"/>
</dbReference>
<accession>A0A9P0P2H9</accession>
<dbReference type="InterPro" id="IPR036236">
    <property type="entry name" value="Znf_C2H2_sf"/>
</dbReference>
<evidence type="ECO:0000259" key="8">
    <source>
        <dbReference type="PROSITE" id="PS50157"/>
    </source>
</evidence>
<sequence>MFVIISCWMALTTENHCSLLCFIETFLGSNASVIFMKFSKCSGSGFSPIQCKQCGKKYKNRHTLSSHLSQDCAPIQTYQCEKCNKKYKYSTSLYNHQKFECGKTKSFVCVFCQKRFWHKQALKNHVNFKRCKIQSVPNIFGLLERDNVTTVMTVPTNIPEATTFKNEFL</sequence>
<keyword evidence="4 7" id="KW-0863">Zinc-finger</keyword>
<dbReference type="AlphaFoldDB" id="A0A9P0P2H9"/>
<dbReference type="GO" id="GO:0005634">
    <property type="term" value="C:nucleus"/>
    <property type="evidence" value="ECO:0007669"/>
    <property type="project" value="UniProtKB-SubCell"/>
</dbReference>
<evidence type="ECO:0000256" key="6">
    <source>
        <dbReference type="ARBA" id="ARBA00023242"/>
    </source>
</evidence>
<protein>
    <recommendedName>
        <fullName evidence="8">C2H2-type domain-containing protein</fullName>
    </recommendedName>
</protein>
<keyword evidence="3" id="KW-0677">Repeat</keyword>
<evidence type="ECO:0000313" key="10">
    <source>
        <dbReference type="Proteomes" id="UP001152888"/>
    </source>
</evidence>
<name>A0A9P0P2H9_ACAOB</name>
<dbReference type="OrthoDB" id="6704928at2759"/>
<dbReference type="Pfam" id="PF00096">
    <property type="entry name" value="zf-C2H2"/>
    <property type="match status" value="2"/>
</dbReference>
<feature type="domain" description="C2H2-type" evidence="8">
    <location>
        <begin position="78"/>
        <end position="105"/>
    </location>
</feature>
<evidence type="ECO:0000313" key="9">
    <source>
        <dbReference type="EMBL" id="CAH1964266.1"/>
    </source>
</evidence>
<keyword evidence="6" id="KW-0539">Nucleus</keyword>
<dbReference type="PANTHER" id="PTHR24394:SF29">
    <property type="entry name" value="MYONEURIN"/>
    <property type="match status" value="1"/>
</dbReference>
<dbReference type="PANTHER" id="PTHR24394">
    <property type="entry name" value="ZINC FINGER PROTEIN"/>
    <property type="match status" value="1"/>
</dbReference>
<dbReference type="SUPFAM" id="SSF57667">
    <property type="entry name" value="beta-beta-alpha zinc fingers"/>
    <property type="match status" value="1"/>
</dbReference>
<keyword evidence="10" id="KW-1185">Reference proteome</keyword>
<dbReference type="GO" id="GO:0000981">
    <property type="term" value="F:DNA-binding transcription factor activity, RNA polymerase II-specific"/>
    <property type="evidence" value="ECO:0007669"/>
    <property type="project" value="TreeGrafter"/>
</dbReference>
<gene>
    <name evidence="9" type="ORF">ACAOBT_LOCUS5700</name>
</gene>
<comment type="caution">
    <text evidence="9">The sequence shown here is derived from an EMBL/GenBank/DDBJ whole genome shotgun (WGS) entry which is preliminary data.</text>
</comment>
<dbReference type="InterPro" id="IPR013087">
    <property type="entry name" value="Znf_C2H2_type"/>
</dbReference>
<evidence type="ECO:0000256" key="2">
    <source>
        <dbReference type="ARBA" id="ARBA00022723"/>
    </source>
</evidence>
<dbReference type="SMART" id="SM00355">
    <property type="entry name" value="ZnF_C2H2"/>
    <property type="match status" value="3"/>
</dbReference>
<dbReference type="Gene3D" id="3.30.160.60">
    <property type="entry name" value="Classic Zinc Finger"/>
    <property type="match status" value="1"/>
</dbReference>
<dbReference type="EMBL" id="CAKOFQ010006713">
    <property type="protein sequence ID" value="CAH1964266.1"/>
    <property type="molecule type" value="Genomic_DNA"/>
</dbReference>
<reference evidence="9" key="1">
    <citation type="submission" date="2022-03" db="EMBL/GenBank/DDBJ databases">
        <authorList>
            <person name="Sayadi A."/>
        </authorList>
    </citation>
    <scope>NUCLEOTIDE SEQUENCE</scope>
</reference>
<evidence type="ECO:0000256" key="5">
    <source>
        <dbReference type="ARBA" id="ARBA00022833"/>
    </source>
</evidence>
<keyword evidence="5" id="KW-0862">Zinc</keyword>